<dbReference type="Proteomes" id="UP000077786">
    <property type="component" value="Unassembled WGS sequence"/>
</dbReference>
<proteinExistence type="predicted"/>
<name>A0A1B6VGM3_9PROT</name>
<dbReference type="Gene3D" id="3.40.50.720">
    <property type="entry name" value="NAD(P)-binding Rossmann-like Domain"/>
    <property type="match status" value="1"/>
</dbReference>
<accession>A0A1B6VGM3</accession>
<dbReference type="PATRIC" id="fig|38307.3.peg.3158"/>
<gene>
    <name evidence="1" type="ORF">A0123_03017</name>
</gene>
<dbReference type="RefSeq" id="WP_064275448.1">
    <property type="nucleotide sequence ID" value="NZ_LUTU01000017.1"/>
</dbReference>
<dbReference type="OrthoDB" id="5513072at2"/>
<dbReference type="InterPro" id="IPR002347">
    <property type="entry name" value="SDR_fam"/>
</dbReference>
<evidence type="ECO:0000313" key="1">
    <source>
        <dbReference type="EMBL" id="OAJ66340.1"/>
    </source>
</evidence>
<dbReference type="EMBL" id="LUTU01000017">
    <property type="protein sequence ID" value="OAJ66340.1"/>
    <property type="molecule type" value="Genomic_DNA"/>
</dbReference>
<dbReference type="Pfam" id="PF00106">
    <property type="entry name" value="adh_short"/>
    <property type="match status" value="1"/>
</dbReference>
<dbReference type="PANTHER" id="PTHR43431:SF7">
    <property type="entry name" value="OXIDOREDUCTASE, SHORT CHAIN DEHYDROGENASE_REDUCTASE FAMILY (AFU_ORTHOLOGUE AFUA_5G14000)"/>
    <property type="match status" value="1"/>
</dbReference>
<dbReference type="PANTHER" id="PTHR43431">
    <property type="entry name" value="OXIDOREDUCTASE, SHORT CHAIN DEHYDROGENASE/REDUCTASE FAMILY (AFU_ORTHOLOGUE AFUA_5G14000)"/>
    <property type="match status" value="1"/>
</dbReference>
<sequence length="238" mass="25360">MSTSLQRQPVAVIAGAGPGNGQAIARRFADAGYLVVLLGRNTEKAQDLAKEIPQAVGYGCDVGDAATVTAAFDRIRLDQGAIDVLVFNAGSAIFADIETITAEQFEASWRVNALGGLLCSQAVIPEMVARGAGHILFIGATASRRGGAQMAAFAPAKAAQRSLAESMARQLWSKGIHVALIIIDGIVDTPATRTYVPDRPIESLVAPDAVAHTAYELTRQDRRGWSFEVEVRPFLEKW</sequence>
<evidence type="ECO:0000313" key="2">
    <source>
        <dbReference type="Proteomes" id="UP000077786"/>
    </source>
</evidence>
<reference evidence="1 2" key="1">
    <citation type="submission" date="2016-03" db="EMBL/GenBank/DDBJ databases">
        <title>Draft genome sequence of Gluconobacter cerinus strain CECT 9110.</title>
        <authorList>
            <person name="Sainz F."/>
            <person name="Mas A."/>
            <person name="Torija M.J."/>
        </authorList>
    </citation>
    <scope>NUCLEOTIDE SEQUENCE [LARGE SCALE GENOMIC DNA]</scope>
    <source>
        <strain evidence="1 2">CECT 9110</strain>
    </source>
</reference>
<dbReference type="AlphaFoldDB" id="A0A1B6VGM3"/>
<protein>
    <submittedName>
        <fullName evidence="1">Gluconate 5-dehydrogenase</fullName>
    </submittedName>
</protein>
<dbReference type="PRINTS" id="PR00081">
    <property type="entry name" value="GDHRDH"/>
</dbReference>
<organism evidence="1 2">
    <name type="scientific">Gluconobacter cerinus</name>
    <dbReference type="NCBI Taxonomy" id="38307"/>
    <lineage>
        <taxon>Bacteria</taxon>
        <taxon>Pseudomonadati</taxon>
        <taxon>Pseudomonadota</taxon>
        <taxon>Alphaproteobacteria</taxon>
        <taxon>Acetobacterales</taxon>
        <taxon>Acetobacteraceae</taxon>
        <taxon>Gluconobacter</taxon>
    </lineage>
</organism>
<dbReference type="InterPro" id="IPR036291">
    <property type="entry name" value="NAD(P)-bd_dom_sf"/>
</dbReference>
<comment type="caution">
    <text evidence="1">The sequence shown here is derived from an EMBL/GenBank/DDBJ whole genome shotgun (WGS) entry which is preliminary data.</text>
</comment>
<dbReference type="SUPFAM" id="SSF51735">
    <property type="entry name" value="NAD(P)-binding Rossmann-fold domains"/>
    <property type="match status" value="1"/>
</dbReference>